<dbReference type="SUPFAM" id="SSF117892">
    <property type="entry name" value="Band 7/SPFH domain"/>
    <property type="match status" value="1"/>
</dbReference>
<evidence type="ECO:0000256" key="5">
    <source>
        <dbReference type="ARBA" id="ARBA00022968"/>
    </source>
</evidence>
<evidence type="ECO:0000259" key="10">
    <source>
        <dbReference type="SMART" id="SM00244"/>
    </source>
</evidence>
<dbReference type="SMART" id="SM00244">
    <property type="entry name" value="PHB"/>
    <property type="match status" value="1"/>
</dbReference>
<dbReference type="GO" id="GO:0015485">
    <property type="term" value="F:cholesterol binding"/>
    <property type="evidence" value="ECO:0007669"/>
    <property type="project" value="TreeGrafter"/>
</dbReference>
<evidence type="ECO:0000256" key="4">
    <source>
        <dbReference type="ARBA" id="ARBA00022824"/>
    </source>
</evidence>
<dbReference type="EMBL" id="JTDE01003480">
    <property type="protein sequence ID" value="KAF7256013.1"/>
    <property type="molecule type" value="Genomic_DNA"/>
</dbReference>
<dbReference type="GO" id="GO:0005789">
    <property type="term" value="C:endoplasmic reticulum membrane"/>
    <property type="evidence" value="ECO:0007669"/>
    <property type="project" value="UniProtKB-SubCell"/>
</dbReference>
<sequence>MEEMNRISVLVIVFAVLWAILMSFSLHQIEEGHVGVYYRGGALLSQTSGPGYHLLIPFITTYRSVQSTLQTDEVKNVPCGTSGGVVIYFDRVEVVNFLSAASVYDIVKNYTADYDRTLIYNKIHHELNQFCSIHTLQEVYIEMFDQIDEYLKRTLQDDLTIMAPGLYVQAVRVTKPKIPDAIRRNYEAVEGEKTKLLIATQHQKVIEREAETERRKAVIEAEKQAEISAIEWRAKLSAQEHEQQISAIADATQLARAKSLADAEYYRAMREAEASHLRLTPAYLELAKFQALAKNAKIYFTDSHVNLVTDLLTKFTTSSDIQRENDAVEPEIT</sequence>
<proteinExistence type="inferred from homology"/>
<gene>
    <name evidence="11" type="ORF">EG68_07408</name>
</gene>
<dbReference type="Pfam" id="PF01145">
    <property type="entry name" value="Band_7"/>
    <property type="match status" value="1"/>
</dbReference>
<comment type="subcellular location">
    <subcellularLocation>
        <location evidence="1">Endoplasmic reticulum membrane</location>
        <topology evidence="1">Single-pass type II membrane protein</topology>
    </subcellularLocation>
</comment>
<dbReference type="FunFam" id="3.30.479.30:FF:000009">
    <property type="entry name" value="Erlin-2 isoform 1"/>
    <property type="match status" value="1"/>
</dbReference>
<evidence type="ECO:0000256" key="3">
    <source>
        <dbReference type="ARBA" id="ARBA00022692"/>
    </source>
</evidence>
<protein>
    <recommendedName>
        <fullName evidence="10">Band 7 domain-containing protein</fullName>
    </recommendedName>
</protein>
<dbReference type="CDD" id="cd03406">
    <property type="entry name" value="SPFH_like_u3"/>
    <property type="match status" value="1"/>
</dbReference>
<keyword evidence="3 9" id="KW-0812">Transmembrane</keyword>
<dbReference type="PANTHER" id="PTHR15351:SF3">
    <property type="entry name" value="ERLIN"/>
    <property type="match status" value="1"/>
</dbReference>
<evidence type="ECO:0000256" key="8">
    <source>
        <dbReference type="ARBA" id="ARBA00023180"/>
    </source>
</evidence>
<keyword evidence="7 9" id="KW-0472">Membrane</keyword>
<dbReference type="InterPro" id="IPR001107">
    <property type="entry name" value="Band_7"/>
</dbReference>
<keyword evidence="4" id="KW-0256">Endoplasmic reticulum</keyword>
<dbReference type="GO" id="GO:0032933">
    <property type="term" value="P:SREBP signaling pathway"/>
    <property type="evidence" value="ECO:0007669"/>
    <property type="project" value="TreeGrafter"/>
</dbReference>
<dbReference type="InterPro" id="IPR036013">
    <property type="entry name" value="Band_7/SPFH_dom_sf"/>
</dbReference>
<organism evidence="11 12">
    <name type="scientific">Paragonimus skrjabini miyazakii</name>
    <dbReference type="NCBI Taxonomy" id="59628"/>
    <lineage>
        <taxon>Eukaryota</taxon>
        <taxon>Metazoa</taxon>
        <taxon>Spiralia</taxon>
        <taxon>Lophotrochozoa</taxon>
        <taxon>Platyhelminthes</taxon>
        <taxon>Trematoda</taxon>
        <taxon>Digenea</taxon>
        <taxon>Plagiorchiida</taxon>
        <taxon>Troglotremata</taxon>
        <taxon>Troglotrematidae</taxon>
        <taxon>Paragonimus</taxon>
    </lineage>
</organism>
<dbReference type="InterPro" id="IPR033294">
    <property type="entry name" value="Erlin1/2"/>
</dbReference>
<evidence type="ECO:0000256" key="7">
    <source>
        <dbReference type="ARBA" id="ARBA00023136"/>
    </source>
</evidence>
<comment type="similarity">
    <text evidence="2">Belongs to the band 7/mec-2 family.</text>
</comment>
<dbReference type="GO" id="GO:0032991">
    <property type="term" value="C:protein-containing complex"/>
    <property type="evidence" value="ECO:0007669"/>
    <property type="project" value="UniProtKB-ARBA"/>
</dbReference>
<comment type="caution">
    <text evidence="11">The sequence shown here is derived from an EMBL/GenBank/DDBJ whole genome shotgun (WGS) entry which is preliminary data.</text>
</comment>
<keyword evidence="5" id="KW-0735">Signal-anchor</keyword>
<evidence type="ECO:0000313" key="11">
    <source>
        <dbReference type="EMBL" id="KAF7256013.1"/>
    </source>
</evidence>
<dbReference type="Proteomes" id="UP000822476">
    <property type="component" value="Unassembled WGS sequence"/>
</dbReference>
<feature type="domain" description="Band 7" evidence="10">
    <location>
        <begin position="24"/>
        <end position="190"/>
    </location>
</feature>
<evidence type="ECO:0000256" key="1">
    <source>
        <dbReference type="ARBA" id="ARBA00004648"/>
    </source>
</evidence>
<keyword evidence="8" id="KW-0325">Glycoprotein</keyword>
<keyword evidence="6 9" id="KW-1133">Transmembrane helix</keyword>
<reference evidence="11" key="1">
    <citation type="submission" date="2019-07" db="EMBL/GenBank/DDBJ databases">
        <title>Annotation for the trematode Paragonimus miyazaki's.</title>
        <authorList>
            <person name="Choi Y.-J."/>
        </authorList>
    </citation>
    <scope>NUCLEOTIDE SEQUENCE</scope>
    <source>
        <strain evidence="11">Japan</strain>
    </source>
</reference>
<evidence type="ECO:0000256" key="6">
    <source>
        <dbReference type="ARBA" id="ARBA00022989"/>
    </source>
</evidence>
<evidence type="ECO:0000256" key="9">
    <source>
        <dbReference type="SAM" id="Phobius"/>
    </source>
</evidence>
<dbReference type="AlphaFoldDB" id="A0A8S9YSH6"/>
<accession>A0A8S9YSH6</accession>
<feature type="transmembrane region" description="Helical" evidence="9">
    <location>
        <begin position="7"/>
        <end position="26"/>
    </location>
</feature>
<name>A0A8S9YSH6_9TREM</name>
<dbReference type="Gene3D" id="3.30.479.30">
    <property type="entry name" value="Band 7 domain"/>
    <property type="match status" value="1"/>
</dbReference>
<keyword evidence="12" id="KW-1185">Reference proteome</keyword>
<evidence type="ECO:0000256" key="2">
    <source>
        <dbReference type="ARBA" id="ARBA00008164"/>
    </source>
</evidence>
<dbReference type="OrthoDB" id="77368at2759"/>
<dbReference type="GO" id="GO:0031625">
    <property type="term" value="F:ubiquitin protein ligase binding"/>
    <property type="evidence" value="ECO:0007669"/>
    <property type="project" value="InterPro"/>
</dbReference>
<evidence type="ECO:0000313" key="12">
    <source>
        <dbReference type="Proteomes" id="UP000822476"/>
    </source>
</evidence>
<dbReference type="PANTHER" id="PTHR15351">
    <property type="entry name" value="ERLIN (ER LIPID RAFT ASSOCIATED PROTEIN) HOMOLOG"/>
    <property type="match status" value="1"/>
</dbReference>